<organism evidence="12 13">
    <name type="scientific">Pleodorina starrii</name>
    <dbReference type="NCBI Taxonomy" id="330485"/>
    <lineage>
        <taxon>Eukaryota</taxon>
        <taxon>Viridiplantae</taxon>
        <taxon>Chlorophyta</taxon>
        <taxon>core chlorophytes</taxon>
        <taxon>Chlorophyceae</taxon>
        <taxon>CS clade</taxon>
        <taxon>Chlamydomonadales</taxon>
        <taxon>Volvocaceae</taxon>
        <taxon>Pleodorina</taxon>
    </lineage>
</organism>
<dbReference type="Gene3D" id="3.30.40.10">
    <property type="entry name" value="Zinc/RING finger domain, C3HC4 (zinc finger)"/>
    <property type="match status" value="1"/>
</dbReference>
<comment type="caution">
    <text evidence="12">The sequence shown here is derived from an EMBL/GenBank/DDBJ whole genome shotgun (WGS) entry which is preliminary data.</text>
</comment>
<evidence type="ECO:0000256" key="4">
    <source>
        <dbReference type="ARBA" id="ARBA00022737"/>
    </source>
</evidence>
<comment type="catalytic activity">
    <reaction evidence="1">
        <text>S-ubiquitinyl-[E2 ubiquitin-conjugating enzyme]-L-cysteine + [acceptor protein]-L-lysine = [E2 ubiquitin-conjugating enzyme]-L-cysteine + N(6)-ubiquitinyl-[acceptor protein]-L-lysine.</text>
        <dbReference type="EC" id="2.3.2.27"/>
    </reaction>
</comment>
<dbReference type="GO" id="GO:0051087">
    <property type="term" value="F:protein-folding chaperone binding"/>
    <property type="evidence" value="ECO:0007669"/>
    <property type="project" value="TreeGrafter"/>
</dbReference>
<evidence type="ECO:0000256" key="1">
    <source>
        <dbReference type="ARBA" id="ARBA00000900"/>
    </source>
</evidence>
<dbReference type="InterPro" id="IPR003613">
    <property type="entry name" value="Ubox_domain"/>
</dbReference>
<evidence type="ECO:0000256" key="10">
    <source>
        <dbReference type="SAM" id="MobiDB-lite"/>
    </source>
</evidence>
<protein>
    <recommendedName>
        <fullName evidence="7">E3 ubiquitin-protein ligase CHIP</fullName>
        <ecNumber evidence="2">2.3.2.27</ecNumber>
    </recommendedName>
    <alternativeName>
        <fullName evidence="8">RING-type E3 ubiquitin transferase CHIP</fullName>
    </alternativeName>
</protein>
<dbReference type="InterPro" id="IPR019734">
    <property type="entry name" value="TPR_rpt"/>
</dbReference>
<feature type="compositionally biased region" description="Low complexity" evidence="10">
    <location>
        <begin position="58"/>
        <end position="88"/>
    </location>
</feature>
<dbReference type="PANTHER" id="PTHR46803:SF2">
    <property type="entry name" value="E3 UBIQUITIN-PROTEIN LIGASE CHIP"/>
    <property type="match status" value="1"/>
</dbReference>
<dbReference type="Pfam" id="PF04564">
    <property type="entry name" value="U-box"/>
    <property type="match status" value="1"/>
</dbReference>
<dbReference type="EMBL" id="BRXU01000038">
    <property type="protein sequence ID" value="GLC60766.1"/>
    <property type="molecule type" value="Genomic_DNA"/>
</dbReference>
<dbReference type="EC" id="2.3.2.27" evidence="2"/>
<dbReference type="GO" id="GO:0043161">
    <property type="term" value="P:proteasome-mediated ubiquitin-dependent protein catabolic process"/>
    <property type="evidence" value="ECO:0007669"/>
    <property type="project" value="TreeGrafter"/>
</dbReference>
<proteinExistence type="predicted"/>
<keyword evidence="5" id="KW-0833">Ubl conjugation pathway</keyword>
<evidence type="ECO:0000256" key="3">
    <source>
        <dbReference type="ARBA" id="ARBA00022679"/>
    </source>
</evidence>
<dbReference type="GO" id="GO:0061630">
    <property type="term" value="F:ubiquitin protein ligase activity"/>
    <property type="evidence" value="ECO:0007669"/>
    <property type="project" value="UniProtKB-EC"/>
</dbReference>
<dbReference type="PROSITE" id="PS51698">
    <property type="entry name" value="U_BOX"/>
    <property type="match status" value="1"/>
</dbReference>
<dbReference type="PROSITE" id="PS50005">
    <property type="entry name" value="TPR"/>
    <property type="match status" value="1"/>
</dbReference>
<dbReference type="GO" id="GO:0045862">
    <property type="term" value="P:positive regulation of proteolysis"/>
    <property type="evidence" value="ECO:0007669"/>
    <property type="project" value="TreeGrafter"/>
</dbReference>
<evidence type="ECO:0000256" key="6">
    <source>
        <dbReference type="ARBA" id="ARBA00022803"/>
    </source>
</evidence>
<gene>
    <name evidence="12" type="primary">PLEST007881</name>
    <name evidence="12" type="ORF">PLESTB_001668500</name>
</gene>
<dbReference type="Pfam" id="PF13414">
    <property type="entry name" value="TPR_11"/>
    <property type="match status" value="1"/>
</dbReference>
<dbReference type="GO" id="GO:0006515">
    <property type="term" value="P:protein quality control for misfolded or incompletely synthesized proteins"/>
    <property type="evidence" value="ECO:0007669"/>
    <property type="project" value="TreeGrafter"/>
</dbReference>
<dbReference type="Proteomes" id="UP001165080">
    <property type="component" value="Unassembled WGS sequence"/>
</dbReference>
<dbReference type="SMART" id="SM00028">
    <property type="entry name" value="TPR"/>
    <property type="match status" value="3"/>
</dbReference>
<reference evidence="12 13" key="1">
    <citation type="journal article" date="2023" name="Commun. Biol.">
        <title>Reorganization of the ancestral sex-determining regions during the evolution of trioecy in Pleodorina starrii.</title>
        <authorList>
            <person name="Takahashi K."/>
            <person name="Suzuki S."/>
            <person name="Kawai-Toyooka H."/>
            <person name="Yamamoto K."/>
            <person name="Hamaji T."/>
            <person name="Ootsuki R."/>
            <person name="Yamaguchi H."/>
            <person name="Kawachi M."/>
            <person name="Higashiyama T."/>
            <person name="Nozaki H."/>
        </authorList>
    </citation>
    <scope>NUCLEOTIDE SEQUENCE [LARGE SCALE GENOMIC DNA]</scope>
    <source>
        <strain evidence="12 13">NIES-4479</strain>
    </source>
</reference>
<dbReference type="InterPro" id="IPR011990">
    <property type="entry name" value="TPR-like_helical_dom_sf"/>
</dbReference>
<feature type="compositionally biased region" description="Gly residues" evidence="10">
    <location>
        <begin position="1"/>
        <end position="11"/>
    </location>
</feature>
<accession>A0A9W6F9L5</accession>
<dbReference type="GO" id="GO:0000209">
    <property type="term" value="P:protein polyubiquitination"/>
    <property type="evidence" value="ECO:0007669"/>
    <property type="project" value="TreeGrafter"/>
</dbReference>
<feature type="compositionally biased region" description="Polar residues" evidence="10">
    <location>
        <begin position="14"/>
        <end position="25"/>
    </location>
</feature>
<evidence type="ECO:0000256" key="9">
    <source>
        <dbReference type="PROSITE-ProRule" id="PRU00339"/>
    </source>
</evidence>
<keyword evidence="3" id="KW-0808">Transferase</keyword>
<dbReference type="GO" id="GO:0005737">
    <property type="term" value="C:cytoplasm"/>
    <property type="evidence" value="ECO:0007669"/>
    <property type="project" value="TreeGrafter"/>
</dbReference>
<dbReference type="InterPro" id="IPR045202">
    <property type="entry name" value="CHIP_RING-Ubox"/>
</dbReference>
<evidence type="ECO:0000256" key="2">
    <source>
        <dbReference type="ARBA" id="ARBA00012483"/>
    </source>
</evidence>
<dbReference type="SUPFAM" id="SSF57850">
    <property type="entry name" value="RING/U-box"/>
    <property type="match status" value="1"/>
</dbReference>
<evidence type="ECO:0000313" key="13">
    <source>
        <dbReference type="Proteomes" id="UP001165080"/>
    </source>
</evidence>
<keyword evidence="6 9" id="KW-0802">TPR repeat</keyword>
<feature type="domain" description="U-box" evidence="11">
    <location>
        <begin position="296"/>
        <end position="370"/>
    </location>
</feature>
<dbReference type="SUPFAM" id="SSF48452">
    <property type="entry name" value="TPR-like"/>
    <property type="match status" value="1"/>
</dbReference>
<dbReference type="CDD" id="cd16654">
    <property type="entry name" value="RING-Ubox_CHIP"/>
    <property type="match status" value="1"/>
</dbReference>
<dbReference type="AlphaFoldDB" id="A0A9W6F9L5"/>
<evidence type="ECO:0000256" key="5">
    <source>
        <dbReference type="ARBA" id="ARBA00022786"/>
    </source>
</evidence>
<name>A0A9W6F9L5_9CHLO</name>
<evidence type="ECO:0000313" key="12">
    <source>
        <dbReference type="EMBL" id="GLC60766.1"/>
    </source>
</evidence>
<feature type="region of interest" description="Disordered" evidence="10">
    <location>
        <begin position="1"/>
        <end position="99"/>
    </location>
</feature>
<keyword evidence="13" id="KW-1185">Reference proteome</keyword>
<evidence type="ECO:0000256" key="8">
    <source>
        <dbReference type="ARBA" id="ARBA00044543"/>
    </source>
</evidence>
<dbReference type="GO" id="GO:0071218">
    <property type="term" value="P:cellular response to misfolded protein"/>
    <property type="evidence" value="ECO:0007669"/>
    <property type="project" value="TreeGrafter"/>
</dbReference>
<dbReference type="PANTHER" id="PTHR46803">
    <property type="entry name" value="E3 UBIQUITIN-PROTEIN LIGASE CHIP"/>
    <property type="match status" value="1"/>
</dbReference>
<dbReference type="Gene3D" id="1.25.40.10">
    <property type="entry name" value="Tetratricopeptide repeat domain"/>
    <property type="match status" value="1"/>
</dbReference>
<sequence length="626" mass="67013">MGNGLCGGYGLLGDNSQPASPTAATSPGLDDRPQPRHRGFISQEAPAPSDVFGQSTQATVATAAEAEAEADAPPATAQAEAEAAAAAAYPPPPAAARVPLMGSTRADRRAAEDLKTEGNALFAKGKYVAAIEKYTEAITLCPEWAVLYVNRGMAARKRGDWARVEADAGAALSLGPGEREAMKGHYLLGLAMGAREQHEKSTFHLRKALDAAREANDSIKDEIWRELATANYQQWETQSAARRAQSKALRGQLAAMLGSSPASPGPGAGAGCEEPHLPADWAALFKAAAWQDTAVEAPSQFTCPLTMEIFRDPVVVPSGRSYERSALLEHLKKVGRFDPITRQALSEEQLIPNVSLRAAIELYLQEHPWGWGEVNNVLPESFWAQHLHQPVGSRQVGAAQASLASARPSISEAVPCSTAHPNVVRLISGAAKGCQLDAMQRLYFLYVQEGQEEEGEQEEEGVGGAPRRKALSPSAKDFILAAAINSPMPDWQAKVEWLEARGFPQQLCDWEAKSLFECADWSARLTWLRQQRYIVSYTELAEHAARSGNVTALVSLLLPGALTGNAAPCMLEVAAYSGHVHILDLLATRGLLPPNGGNGSYLGLLRALKIAVEVAAVAPVRREPPE</sequence>
<evidence type="ECO:0000256" key="7">
    <source>
        <dbReference type="ARBA" id="ARBA00044534"/>
    </source>
</evidence>
<dbReference type="SMART" id="SM00504">
    <property type="entry name" value="Ubox"/>
    <property type="match status" value="1"/>
</dbReference>
<feature type="repeat" description="TPR" evidence="9">
    <location>
        <begin position="111"/>
        <end position="144"/>
    </location>
</feature>
<keyword evidence="4" id="KW-0677">Repeat</keyword>
<evidence type="ECO:0000259" key="11">
    <source>
        <dbReference type="PROSITE" id="PS51698"/>
    </source>
</evidence>
<dbReference type="InterPro" id="IPR013083">
    <property type="entry name" value="Znf_RING/FYVE/PHD"/>
</dbReference>